<evidence type="ECO:0000313" key="2">
    <source>
        <dbReference type="Proteomes" id="UP001281761"/>
    </source>
</evidence>
<protein>
    <submittedName>
        <fullName evidence="1">Uncharacterized protein</fullName>
    </submittedName>
</protein>
<name>A0ABQ9WUC6_9EUKA</name>
<reference evidence="1 2" key="1">
    <citation type="journal article" date="2022" name="bioRxiv">
        <title>Genomics of Preaxostyla Flagellates Illuminates Evolutionary Transitions and the Path Towards Mitochondrial Loss.</title>
        <authorList>
            <person name="Novak L.V.F."/>
            <person name="Treitli S.C."/>
            <person name="Pyrih J."/>
            <person name="Halakuc P."/>
            <person name="Pipaliya S.V."/>
            <person name="Vacek V."/>
            <person name="Brzon O."/>
            <person name="Soukal P."/>
            <person name="Eme L."/>
            <person name="Dacks J.B."/>
            <person name="Karnkowska A."/>
            <person name="Elias M."/>
            <person name="Hampl V."/>
        </authorList>
    </citation>
    <scope>NUCLEOTIDE SEQUENCE [LARGE SCALE GENOMIC DNA]</scope>
    <source>
        <strain evidence="1">NAU3</strain>
        <tissue evidence="1">Gut</tissue>
    </source>
</reference>
<keyword evidence="2" id="KW-1185">Reference proteome</keyword>
<dbReference type="Proteomes" id="UP001281761">
    <property type="component" value="Unassembled WGS sequence"/>
</dbReference>
<sequence length="109" mass="12778">MQSVRHPIPTFISCFYSLHSHWLFFSPHPHPRHSEETQVFLSHLTHTQLFTTLADTLRQSAVEMIFVSRHLISHHHLPFVRPLSSRSLSLVSSFEEERITAPFNLFRCS</sequence>
<evidence type="ECO:0000313" key="1">
    <source>
        <dbReference type="EMBL" id="KAK2942928.1"/>
    </source>
</evidence>
<gene>
    <name evidence="1" type="ORF">BLNAU_22139</name>
</gene>
<comment type="caution">
    <text evidence="1">The sequence shown here is derived from an EMBL/GenBank/DDBJ whole genome shotgun (WGS) entry which is preliminary data.</text>
</comment>
<organism evidence="1 2">
    <name type="scientific">Blattamonas nauphoetae</name>
    <dbReference type="NCBI Taxonomy" id="2049346"/>
    <lineage>
        <taxon>Eukaryota</taxon>
        <taxon>Metamonada</taxon>
        <taxon>Preaxostyla</taxon>
        <taxon>Oxymonadida</taxon>
        <taxon>Blattamonas</taxon>
    </lineage>
</organism>
<proteinExistence type="predicted"/>
<dbReference type="EMBL" id="JARBJD010000373">
    <property type="protein sequence ID" value="KAK2942928.1"/>
    <property type="molecule type" value="Genomic_DNA"/>
</dbReference>
<accession>A0ABQ9WUC6</accession>